<keyword evidence="10" id="KW-1185">Reference proteome</keyword>
<reference evidence="9 10" key="1">
    <citation type="journal article" date="2021" name="Nat. Commun.">
        <title>Incipient diploidization of the medicinal plant Perilla within 10,000 years.</title>
        <authorList>
            <person name="Zhang Y."/>
            <person name="Shen Q."/>
            <person name="Leng L."/>
            <person name="Zhang D."/>
            <person name="Chen S."/>
            <person name="Shi Y."/>
            <person name="Ning Z."/>
            <person name="Chen S."/>
        </authorList>
    </citation>
    <scope>NUCLEOTIDE SEQUENCE [LARGE SCALE GENOMIC DNA]</scope>
    <source>
        <strain evidence="10">cv. PC099</strain>
    </source>
</reference>
<evidence type="ECO:0000259" key="7">
    <source>
        <dbReference type="PROSITE" id="PS51059"/>
    </source>
</evidence>
<evidence type="ECO:0000256" key="1">
    <source>
        <dbReference type="ARBA" id="ARBA00004123"/>
    </source>
</evidence>
<protein>
    <recommendedName>
        <fullName evidence="11">Poly [ADP-ribose] polymerase</fullName>
    </recommendedName>
</protein>
<name>A0AAD4J407_PERFH</name>
<feature type="transmembrane region" description="Helical" evidence="6">
    <location>
        <begin position="91"/>
        <end position="107"/>
    </location>
</feature>
<evidence type="ECO:0000256" key="5">
    <source>
        <dbReference type="SAM" id="MobiDB-lite"/>
    </source>
</evidence>
<sequence length="427" mass="47752">MSQPMEEYPNPEMSRQPDSSHSNGSFGPVFAVLAVIVVISAVACVLGRLCSKRSHRAKEAAQHSSKGSKQSKGLGPKEWESRQKPSFMKDVYFNLIFLYLTFCLMELERETQVSMTVDDYDPVADSDCESSPQSDSREFRDFSRNGMLRLERDHGEYGVIKRILGKELNVVAIHKNSYSTVTGQARLEAFRAFSQAVATKRGGDANIKYAWYGGSRDEVLGIVTHGFGRCGDFEDGVSHGIGVYLSPANVPFDCAMRAKEDENGVRHILLCRVILGNTETIAAGSRQFQPSCTDFDSGIDNPLSPTKYTIWSAYMNSHIFPNYIITFTAPSLAGSGRNLPNSQRLKFPVLMNVLSRFLHPSQMALISNCYNDFREDKIGRPQLIRRLRSLVGDQMLISVIKLCRDECIVLWLSIVVFSVLYYGDGEE</sequence>
<feature type="region of interest" description="Disordered" evidence="5">
    <location>
        <begin position="1"/>
        <end position="21"/>
    </location>
</feature>
<keyword evidence="6" id="KW-0472">Membrane</keyword>
<dbReference type="InterPro" id="IPR022003">
    <property type="entry name" value="RST"/>
</dbReference>
<evidence type="ECO:0000313" key="9">
    <source>
        <dbReference type="EMBL" id="KAH6826772.1"/>
    </source>
</evidence>
<dbReference type="AlphaFoldDB" id="A0AAD4J407"/>
<organism evidence="9 10">
    <name type="scientific">Perilla frutescens var. hirtella</name>
    <name type="common">Perilla citriodora</name>
    <name type="synonym">Perilla setoyensis</name>
    <dbReference type="NCBI Taxonomy" id="608512"/>
    <lineage>
        <taxon>Eukaryota</taxon>
        <taxon>Viridiplantae</taxon>
        <taxon>Streptophyta</taxon>
        <taxon>Embryophyta</taxon>
        <taxon>Tracheophyta</taxon>
        <taxon>Spermatophyta</taxon>
        <taxon>Magnoliopsida</taxon>
        <taxon>eudicotyledons</taxon>
        <taxon>Gunneridae</taxon>
        <taxon>Pentapetalae</taxon>
        <taxon>asterids</taxon>
        <taxon>lamiids</taxon>
        <taxon>Lamiales</taxon>
        <taxon>Lamiaceae</taxon>
        <taxon>Nepetoideae</taxon>
        <taxon>Elsholtzieae</taxon>
        <taxon>Perilla</taxon>
    </lineage>
</organism>
<feature type="domain" description="PARP catalytic" evidence="7">
    <location>
        <begin position="133"/>
        <end position="348"/>
    </location>
</feature>
<feature type="compositionally biased region" description="Low complexity" evidence="5">
    <location>
        <begin position="64"/>
        <end position="74"/>
    </location>
</feature>
<evidence type="ECO:0000256" key="4">
    <source>
        <dbReference type="ARBA" id="ARBA00023242"/>
    </source>
</evidence>
<keyword evidence="6" id="KW-1133">Transmembrane helix</keyword>
<dbReference type="PROSITE" id="PS51879">
    <property type="entry name" value="RST"/>
    <property type="match status" value="1"/>
</dbReference>
<keyword evidence="3" id="KW-0346">Stress response</keyword>
<feature type="transmembrane region" description="Helical" evidence="6">
    <location>
        <begin position="29"/>
        <end position="49"/>
    </location>
</feature>
<dbReference type="Pfam" id="PF12174">
    <property type="entry name" value="RST"/>
    <property type="match status" value="1"/>
</dbReference>
<dbReference type="PANTHER" id="PTHR32263:SF14">
    <property type="entry name" value="INACTIVE POLY [ADP-RIBOSE] POLYMERASE SRO2-RELATED"/>
    <property type="match status" value="1"/>
</dbReference>
<dbReference type="GO" id="GO:0003950">
    <property type="term" value="F:NAD+ poly-ADP-ribosyltransferase activity"/>
    <property type="evidence" value="ECO:0007669"/>
    <property type="project" value="InterPro"/>
</dbReference>
<feature type="region of interest" description="Disordered" evidence="5">
    <location>
        <begin position="57"/>
        <end position="80"/>
    </location>
</feature>
<evidence type="ECO:0000256" key="3">
    <source>
        <dbReference type="ARBA" id="ARBA00023016"/>
    </source>
</evidence>
<comment type="subcellular location">
    <subcellularLocation>
        <location evidence="1">Nucleus</location>
    </subcellularLocation>
</comment>
<dbReference type="Proteomes" id="UP001190926">
    <property type="component" value="Unassembled WGS sequence"/>
</dbReference>
<evidence type="ECO:0000259" key="8">
    <source>
        <dbReference type="PROSITE" id="PS51879"/>
    </source>
</evidence>
<evidence type="ECO:0000256" key="6">
    <source>
        <dbReference type="SAM" id="Phobius"/>
    </source>
</evidence>
<keyword evidence="6" id="KW-0812">Transmembrane</keyword>
<dbReference type="PANTHER" id="PTHR32263">
    <property type="entry name" value="INACTIVE POLY [ADP-RIBOSE] POLYMERASE SRO4-RELATED"/>
    <property type="match status" value="1"/>
</dbReference>
<accession>A0AAD4J407</accession>
<dbReference type="GO" id="GO:0005634">
    <property type="term" value="C:nucleus"/>
    <property type="evidence" value="ECO:0007669"/>
    <property type="project" value="UniProtKB-SubCell"/>
</dbReference>
<dbReference type="PROSITE" id="PS51059">
    <property type="entry name" value="PARP_CATALYTIC"/>
    <property type="match status" value="1"/>
</dbReference>
<evidence type="ECO:0000256" key="2">
    <source>
        <dbReference type="ARBA" id="ARBA00022473"/>
    </source>
</evidence>
<dbReference type="InterPro" id="IPR012317">
    <property type="entry name" value="Poly(ADP-ribose)pol_cat_dom"/>
</dbReference>
<dbReference type="InterPro" id="IPR044964">
    <property type="entry name" value="RCD1/SRO1-5"/>
</dbReference>
<dbReference type="SUPFAM" id="SSF56399">
    <property type="entry name" value="ADP-ribosylation"/>
    <property type="match status" value="1"/>
</dbReference>
<feature type="domain" description="RST" evidence="8">
    <location>
        <begin position="338"/>
        <end position="409"/>
    </location>
</feature>
<gene>
    <name evidence="9" type="ORF">C2S53_016910</name>
</gene>
<dbReference type="EMBL" id="SDAM02000161">
    <property type="protein sequence ID" value="KAH6826772.1"/>
    <property type="molecule type" value="Genomic_DNA"/>
</dbReference>
<proteinExistence type="predicted"/>
<keyword evidence="4" id="KW-0539">Nucleus</keyword>
<evidence type="ECO:0008006" key="11">
    <source>
        <dbReference type="Google" id="ProtNLM"/>
    </source>
</evidence>
<evidence type="ECO:0000313" key="10">
    <source>
        <dbReference type="Proteomes" id="UP001190926"/>
    </source>
</evidence>
<keyword evidence="2" id="KW-0217">Developmental protein</keyword>
<dbReference type="Gene3D" id="3.90.228.10">
    <property type="match status" value="1"/>
</dbReference>
<comment type="caution">
    <text evidence="9">The sequence shown here is derived from an EMBL/GenBank/DDBJ whole genome shotgun (WGS) entry which is preliminary data.</text>
</comment>